<comment type="catalytic activity">
    <reaction evidence="12">
        <text>tRNA(Ala) + L-alanine + ATP = L-alanyl-tRNA(Ala) + AMP + diphosphate</text>
        <dbReference type="Rhea" id="RHEA:12540"/>
        <dbReference type="Rhea" id="RHEA-COMP:9657"/>
        <dbReference type="Rhea" id="RHEA-COMP:9923"/>
        <dbReference type="ChEBI" id="CHEBI:30616"/>
        <dbReference type="ChEBI" id="CHEBI:33019"/>
        <dbReference type="ChEBI" id="CHEBI:57972"/>
        <dbReference type="ChEBI" id="CHEBI:78442"/>
        <dbReference type="ChEBI" id="CHEBI:78497"/>
        <dbReference type="ChEBI" id="CHEBI:456215"/>
        <dbReference type="EC" id="6.1.1.7"/>
    </reaction>
</comment>
<dbReference type="SUPFAM" id="SSF101353">
    <property type="entry name" value="Putative anticodon-binding domain of alanyl-tRNA synthetase (AlaRS)"/>
    <property type="match status" value="1"/>
</dbReference>
<feature type="binding site" evidence="12">
    <location>
        <position position="664"/>
    </location>
    <ligand>
        <name>Zn(2+)</name>
        <dbReference type="ChEBI" id="CHEBI:29105"/>
    </ligand>
</feature>
<dbReference type="SUPFAM" id="SSF55186">
    <property type="entry name" value="ThrRS/AlaRS common domain"/>
    <property type="match status" value="1"/>
</dbReference>
<keyword evidence="4 12" id="KW-0436">Ligase</keyword>
<dbReference type="CDD" id="cd00673">
    <property type="entry name" value="AlaRS_core"/>
    <property type="match status" value="1"/>
</dbReference>
<evidence type="ECO:0000256" key="13">
    <source>
        <dbReference type="SAM" id="Coils"/>
    </source>
</evidence>
<keyword evidence="6 12" id="KW-0547">Nucleotide-binding</keyword>
<dbReference type="PRINTS" id="PR00980">
    <property type="entry name" value="TRNASYNTHALA"/>
</dbReference>
<name>A0A431WGG7_9GAMM</name>
<dbReference type="GO" id="GO:0000049">
    <property type="term" value="F:tRNA binding"/>
    <property type="evidence" value="ECO:0007669"/>
    <property type="project" value="UniProtKB-KW"/>
</dbReference>
<dbReference type="InterPro" id="IPR002318">
    <property type="entry name" value="Ala-tRNA-lgiase_IIc"/>
</dbReference>
<dbReference type="InterPro" id="IPR018163">
    <property type="entry name" value="Thr/Ala-tRNA-synth_IIc_edit"/>
</dbReference>
<dbReference type="GO" id="GO:0008270">
    <property type="term" value="F:zinc ion binding"/>
    <property type="evidence" value="ECO:0007669"/>
    <property type="project" value="UniProtKB-UniRule"/>
</dbReference>
<dbReference type="AlphaFoldDB" id="A0A431WGG7"/>
<feature type="binding site" evidence="12">
    <location>
        <position position="668"/>
    </location>
    <ligand>
        <name>Zn(2+)</name>
        <dbReference type="ChEBI" id="CHEBI:29105"/>
    </ligand>
</feature>
<feature type="coiled-coil region" evidence="13">
    <location>
        <begin position="730"/>
        <end position="757"/>
    </location>
</feature>
<evidence type="ECO:0000256" key="14">
    <source>
        <dbReference type="SAM" id="MobiDB-lite"/>
    </source>
</evidence>
<evidence type="ECO:0000256" key="6">
    <source>
        <dbReference type="ARBA" id="ARBA00022741"/>
    </source>
</evidence>
<dbReference type="Pfam" id="PF02272">
    <property type="entry name" value="DHHA1"/>
    <property type="match status" value="1"/>
</dbReference>
<feature type="binding site" evidence="12">
    <location>
        <position position="566"/>
    </location>
    <ligand>
        <name>Zn(2+)</name>
        <dbReference type="ChEBI" id="CHEBI:29105"/>
    </ligand>
</feature>
<dbReference type="SUPFAM" id="SSF55681">
    <property type="entry name" value="Class II aaRS and biotin synthetases"/>
    <property type="match status" value="1"/>
</dbReference>
<evidence type="ECO:0000256" key="8">
    <source>
        <dbReference type="ARBA" id="ARBA00022840"/>
    </source>
</evidence>
<evidence type="ECO:0000313" key="16">
    <source>
        <dbReference type="EMBL" id="RTR34533.1"/>
    </source>
</evidence>
<accession>A0A431WGG7</accession>
<dbReference type="Gene3D" id="3.10.310.40">
    <property type="match status" value="1"/>
</dbReference>
<dbReference type="Gene3D" id="2.40.30.130">
    <property type="match status" value="1"/>
</dbReference>
<evidence type="ECO:0000256" key="10">
    <source>
        <dbReference type="ARBA" id="ARBA00022917"/>
    </source>
</evidence>
<dbReference type="InterPro" id="IPR009000">
    <property type="entry name" value="Transl_B-barrel_sf"/>
</dbReference>
<protein>
    <recommendedName>
        <fullName evidence="12">Alanine--tRNA ligase</fullName>
        <ecNumber evidence="12">6.1.1.7</ecNumber>
    </recommendedName>
    <alternativeName>
        <fullName evidence="12">Alanyl-tRNA synthetase</fullName>
        <shortName evidence="12">AlaRS</shortName>
    </alternativeName>
</protein>
<dbReference type="Pfam" id="PF01411">
    <property type="entry name" value="tRNA-synt_2c"/>
    <property type="match status" value="1"/>
</dbReference>
<evidence type="ECO:0000256" key="9">
    <source>
        <dbReference type="ARBA" id="ARBA00022884"/>
    </source>
</evidence>
<dbReference type="InterPro" id="IPR023033">
    <property type="entry name" value="Ala_tRNA_ligase_euk/bac"/>
</dbReference>
<evidence type="ECO:0000256" key="3">
    <source>
        <dbReference type="ARBA" id="ARBA00022555"/>
    </source>
</evidence>
<dbReference type="Proteomes" id="UP000282060">
    <property type="component" value="Unassembled WGS sequence"/>
</dbReference>
<dbReference type="EC" id="6.1.1.7" evidence="12"/>
<dbReference type="OrthoDB" id="9803884at2"/>
<dbReference type="NCBIfam" id="TIGR00344">
    <property type="entry name" value="alaS"/>
    <property type="match status" value="1"/>
</dbReference>
<feature type="region of interest" description="Disordered" evidence="14">
    <location>
        <begin position="837"/>
        <end position="856"/>
    </location>
</feature>
<dbReference type="InterPro" id="IPR018164">
    <property type="entry name" value="Ala-tRNA-synth_IIc_N"/>
</dbReference>
<dbReference type="PANTHER" id="PTHR11777">
    <property type="entry name" value="ALANYL-TRNA SYNTHETASE"/>
    <property type="match status" value="1"/>
</dbReference>
<dbReference type="InterPro" id="IPR045864">
    <property type="entry name" value="aa-tRNA-synth_II/BPL/LPL"/>
</dbReference>
<keyword evidence="10 12" id="KW-0648">Protein biosynthesis</keyword>
<keyword evidence="9 12" id="KW-0694">RNA-binding</keyword>
<evidence type="ECO:0000256" key="12">
    <source>
        <dbReference type="HAMAP-Rule" id="MF_00036"/>
    </source>
</evidence>
<dbReference type="HAMAP" id="MF_00036_B">
    <property type="entry name" value="Ala_tRNA_synth_B"/>
    <property type="match status" value="1"/>
</dbReference>
<dbReference type="FunFam" id="3.30.980.10:FF:000004">
    <property type="entry name" value="Alanine--tRNA ligase, cytoplasmic"/>
    <property type="match status" value="1"/>
</dbReference>
<dbReference type="RefSeq" id="WP_126503859.1">
    <property type="nucleotide sequence ID" value="NZ_RXNV01000001.1"/>
</dbReference>
<dbReference type="FunFam" id="3.10.310.40:FF:000001">
    <property type="entry name" value="Alanine--tRNA ligase"/>
    <property type="match status" value="1"/>
</dbReference>
<evidence type="ECO:0000256" key="4">
    <source>
        <dbReference type="ARBA" id="ARBA00022598"/>
    </source>
</evidence>
<dbReference type="SUPFAM" id="SSF50447">
    <property type="entry name" value="Translation proteins"/>
    <property type="match status" value="1"/>
</dbReference>
<dbReference type="InterPro" id="IPR050058">
    <property type="entry name" value="Ala-tRNA_ligase"/>
</dbReference>
<keyword evidence="5 12" id="KW-0479">Metal-binding</keyword>
<keyword evidence="17" id="KW-1185">Reference proteome</keyword>
<keyword evidence="11 12" id="KW-0030">Aminoacyl-tRNA synthetase</keyword>
<dbReference type="GO" id="GO:0006419">
    <property type="term" value="P:alanyl-tRNA aminoacylation"/>
    <property type="evidence" value="ECO:0007669"/>
    <property type="project" value="UniProtKB-UniRule"/>
</dbReference>
<dbReference type="GO" id="GO:0005524">
    <property type="term" value="F:ATP binding"/>
    <property type="evidence" value="ECO:0007669"/>
    <property type="project" value="UniProtKB-UniRule"/>
</dbReference>
<feature type="domain" description="Alanyl-transfer RNA synthetases family profile" evidence="15">
    <location>
        <begin position="3"/>
        <end position="707"/>
    </location>
</feature>
<dbReference type="FunFam" id="3.30.54.20:FF:000001">
    <property type="entry name" value="Alanine--tRNA ligase"/>
    <property type="match status" value="1"/>
</dbReference>
<comment type="cofactor">
    <cofactor evidence="12">
        <name>Zn(2+)</name>
        <dbReference type="ChEBI" id="CHEBI:29105"/>
    </cofactor>
    <text evidence="12">Binds 1 zinc ion per subunit.</text>
</comment>
<dbReference type="FunFam" id="2.40.30.130:FF:000001">
    <property type="entry name" value="Alanine--tRNA ligase"/>
    <property type="match status" value="1"/>
</dbReference>
<dbReference type="Gene3D" id="3.30.980.10">
    <property type="entry name" value="Threonyl-trna Synthetase, Chain A, domain 2"/>
    <property type="match status" value="1"/>
</dbReference>
<dbReference type="GO" id="GO:0004813">
    <property type="term" value="F:alanine-tRNA ligase activity"/>
    <property type="evidence" value="ECO:0007669"/>
    <property type="project" value="UniProtKB-UniRule"/>
</dbReference>
<dbReference type="Gene3D" id="6.10.250.550">
    <property type="match status" value="1"/>
</dbReference>
<dbReference type="PANTHER" id="PTHR11777:SF9">
    <property type="entry name" value="ALANINE--TRNA LIGASE, CYTOPLASMIC"/>
    <property type="match status" value="1"/>
</dbReference>
<dbReference type="InterPro" id="IPR003156">
    <property type="entry name" value="DHHA1_dom"/>
</dbReference>
<dbReference type="EMBL" id="RXNV01000001">
    <property type="protein sequence ID" value="RTR34533.1"/>
    <property type="molecule type" value="Genomic_DNA"/>
</dbReference>
<organism evidence="16 17">
    <name type="scientific">Shewanella atlantica</name>
    <dbReference type="NCBI Taxonomy" id="271099"/>
    <lineage>
        <taxon>Bacteria</taxon>
        <taxon>Pseudomonadati</taxon>
        <taxon>Pseudomonadota</taxon>
        <taxon>Gammaproteobacteria</taxon>
        <taxon>Alteromonadales</taxon>
        <taxon>Shewanellaceae</taxon>
        <taxon>Shewanella</taxon>
    </lineage>
</organism>
<evidence type="ECO:0000256" key="1">
    <source>
        <dbReference type="ARBA" id="ARBA00004496"/>
    </source>
</evidence>
<evidence type="ECO:0000259" key="15">
    <source>
        <dbReference type="PROSITE" id="PS50860"/>
    </source>
</evidence>
<proteinExistence type="inferred from homology"/>
<dbReference type="GO" id="GO:0005829">
    <property type="term" value="C:cytosol"/>
    <property type="evidence" value="ECO:0007669"/>
    <property type="project" value="TreeGrafter"/>
</dbReference>
<keyword evidence="13" id="KW-0175">Coiled coil</keyword>
<keyword evidence="8 12" id="KW-0067">ATP-binding</keyword>
<dbReference type="InterPro" id="IPR018162">
    <property type="entry name" value="Ala-tRNA-ligase_IIc_anticod-bd"/>
</dbReference>
<comment type="subcellular location">
    <subcellularLocation>
        <location evidence="1 12">Cytoplasm</location>
    </subcellularLocation>
</comment>
<dbReference type="Gene3D" id="3.30.930.10">
    <property type="entry name" value="Bira Bifunctional Protein, Domain 2"/>
    <property type="match status" value="1"/>
</dbReference>
<feature type="binding site" evidence="12">
    <location>
        <position position="562"/>
    </location>
    <ligand>
        <name>Zn(2+)</name>
        <dbReference type="ChEBI" id="CHEBI:29105"/>
    </ligand>
</feature>
<evidence type="ECO:0000256" key="11">
    <source>
        <dbReference type="ARBA" id="ARBA00023146"/>
    </source>
</evidence>
<gene>
    <name evidence="12" type="primary">alaS</name>
    <name evidence="16" type="ORF">EKG39_02405</name>
</gene>
<dbReference type="FunFam" id="3.30.930.10:FF:000004">
    <property type="entry name" value="Alanine--tRNA ligase"/>
    <property type="match status" value="1"/>
</dbReference>
<dbReference type="Gene3D" id="3.30.54.20">
    <property type="match status" value="1"/>
</dbReference>
<comment type="caution">
    <text evidence="16">The sequence shown here is derived from an EMBL/GenBank/DDBJ whole genome shotgun (WGS) entry which is preliminary data.</text>
</comment>
<reference evidence="16 17" key="1">
    <citation type="submission" date="2018-12" db="EMBL/GenBank/DDBJ databases">
        <authorList>
            <person name="Yu L."/>
        </authorList>
    </citation>
    <scope>NUCLEOTIDE SEQUENCE [LARGE SCALE GENOMIC DNA]</scope>
    <source>
        <strain evidence="16 17">HAW-EB5</strain>
    </source>
</reference>
<evidence type="ECO:0000256" key="7">
    <source>
        <dbReference type="ARBA" id="ARBA00022833"/>
    </source>
</evidence>
<evidence type="ECO:0000313" key="17">
    <source>
        <dbReference type="Proteomes" id="UP000282060"/>
    </source>
</evidence>
<dbReference type="InterPro" id="IPR018165">
    <property type="entry name" value="Ala-tRNA-synth_IIc_core"/>
</dbReference>
<dbReference type="GO" id="GO:0002161">
    <property type="term" value="F:aminoacyl-tRNA deacylase activity"/>
    <property type="evidence" value="ECO:0007669"/>
    <property type="project" value="TreeGrafter"/>
</dbReference>
<evidence type="ECO:0000256" key="5">
    <source>
        <dbReference type="ARBA" id="ARBA00022723"/>
    </source>
</evidence>
<dbReference type="PROSITE" id="PS50860">
    <property type="entry name" value="AA_TRNA_LIGASE_II_ALA"/>
    <property type="match status" value="1"/>
</dbReference>
<dbReference type="Pfam" id="PF07973">
    <property type="entry name" value="tRNA_SAD"/>
    <property type="match status" value="1"/>
</dbReference>
<dbReference type="GO" id="GO:0045892">
    <property type="term" value="P:negative regulation of DNA-templated transcription"/>
    <property type="evidence" value="ECO:0007669"/>
    <property type="project" value="TreeGrafter"/>
</dbReference>
<keyword evidence="12" id="KW-0963">Cytoplasm</keyword>
<sequence>MYQTTAALRSAFLEYFRTNGHQVVDSSSLVPVNDPTLLFTNAGMNQFKDVFLGEDKRNYTRATSSQRCVRAGGKHNDLDNVGYTARHHTFFEMLGNFSFGDYFKRDAISFAWNFLTQELKLPKERLCVTIYETDDEAYDIWTKEIGVPAENLIRIGDNKGAPYASDNFWQMGDTGPCGPCSEIFYDHGDHIWGGRPGTPEEDGDRFIEIWNIVFMQYNRQSDGEMLPLPKPSVDTGMGIERIAAIMQGVHSNYEIDIFQALIKKTAEILSVTDLENKSLRVISDHIRSCAFLIADGVMPSNEGRGYVLRRIIRRAVRHGNKLGASDSFFYKLVPTLIEVMGDAAKGLVATQAIVEKSLKAEEEQFARTLERGLGILDGALNALKGDVLDGETAFKLYDTYGFPVDLTADVCREREISVDEAGFEVAMAEQRSRAQAAGQFETDYNDSLKIDEQTLFSGYTELTAAGKITAIYKAGESVDSLNAGEEAVIVLDSTPFYGESGGQCGDRGVLSANGIEFDVKDTQKYGQAVGHQGTLTSGTLSVGDSLEANVDKKLRHRTELNHSVTHLLHAALRQLLGTHVTQKGSLVDSERLRFDFSHFEGVKPEELKAVEELVNTQIRRNHKLSAEVMDMDQAKEKGAMALFGEKYTDEVRVVTMGDFSIELCGGTHVGRTGDIGLFKITSEGGIAAGVRRIEAVTGAAAMAYVAGQKAELDQAAALLKADSASVVSKLKAQLDRTKLLEKELSQLKDKLAAATSADLAGEAQQINGVNVLVKKLDGVEAGALRGLQDELKQKLGSGIVVLGIAGDAKVNLIVGVTKDLTAKVKAGELVASIASQVGGKGGGRPDMAQAGGSQPENLDSALEQVIPWLTERLA</sequence>
<dbReference type="SMART" id="SM00863">
    <property type="entry name" value="tRNA_SAD"/>
    <property type="match status" value="1"/>
</dbReference>
<keyword evidence="3 12" id="KW-0820">tRNA-binding</keyword>
<keyword evidence="7 12" id="KW-0862">Zinc</keyword>
<comment type="domain">
    <text evidence="12">Consists of three domains; the N-terminal catalytic domain, the editing domain and the C-terminal C-Ala domain. The editing domain removes incorrectly charged amino acids, while the C-Ala domain, along with tRNA(Ala), serves as a bridge to cooperatively bring together the editing and aminoacylation centers thus stimulating deacylation of misacylated tRNAs.</text>
</comment>
<evidence type="ECO:0000256" key="2">
    <source>
        <dbReference type="ARBA" id="ARBA00008226"/>
    </source>
</evidence>
<dbReference type="InterPro" id="IPR012947">
    <property type="entry name" value="tRNA_SAD"/>
</dbReference>
<comment type="similarity">
    <text evidence="2 12">Belongs to the class-II aminoacyl-tRNA synthetase family.</text>
</comment>
<comment type="function">
    <text evidence="12">Catalyzes the attachment of alanine to tRNA(Ala) in a two-step reaction: alanine is first activated by ATP to form Ala-AMP and then transferred to the acceptor end of tRNA(Ala). Also edits incorrectly charged Ser-tRNA(Ala) and Gly-tRNA(Ala) via its editing domain.</text>
</comment>